<dbReference type="OrthoDB" id="8062037at2759"/>
<name>A0A836L766_9TRYP</name>
<accession>A0A836L766</accession>
<dbReference type="RefSeq" id="XP_067752911.1">
    <property type="nucleotide sequence ID" value="XM_067896754.1"/>
</dbReference>
<dbReference type="AlphaFoldDB" id="A0A836L766"/>
<dbReference type="EMBL" id="JAFJZO010000036">
    <property type="protein sequence ID" value="KAG5490583.1"/>
    <property type="molecule type" value="Genomic_DNA"/>
</dbReference>
<dbReference type="KEGG" id="phet:94286831"/>
<gene>
    <name evidence="2" type="ORF">JKF63_00703</name>
</gene>
<feature type="region of interest" description="Disordered" evidence="1">
    <location>
        <begin position="1"/>
        <end position="116"/>
    </location>
</feature>
<feature type="region of interest" description="Disordered" evidence="1">
    <location>
        <begin position="410"/>
        <end position="435"/>
    </location>
</feature>
<evidence type="ECO:0000313" key="3">
    <source>
        <dbReference type="Proteomes" id="UP000674318"/>
    </source>
</evidence>
<dbReference type="GeneID" id="94286831"/>
<evidence type="ECO:0000256" key="1">
    <source>
        <dbReference type="SAM" id="MobiDB-lite"/>
    </source>
</evidence>
<reference evidence="2 3" key="1">
    <citation type="submission" date="2021-02" db="EMBL/GenBank/DDBJ databases">
        <title>Porcisia hertigi Genome sequencing and assembly.</title>
        <authorList>
            <person name="Almutairi H."/>
            <person name="Gatherer D."/>
        </authorList>
    </citation>
    <scope>NUCLEOTIDE SEQUENCE [LARGE SCALE GENOMIC DNA]</scope>
    <source>
        <strain evidence="2 3">C119</strain>
    </source>
</reference>
<feature type="compositionally biased region" description="Polar residues" evidence="1">
    <location>
        <begin position="39"/>
        <end position="53"/>
    </location>
</feature>
<organism evidence="2 3">
    <name type="scientific">Porcisia hertigi</name>
    <dbReference type="NCBI Taxonomy" id="2761500"/>
    <lineage>
        <taxon>Eukaryota</taxon>
        <taxon>Discoba</taxon>
        <taxon>Euglenozoa</taxon>
        <taxon>Kinetoplastea</taxon>
        <taxon>Metakinetoplastina</taxon>
        <taxon>Trypanosomatida</taxon>
        <taxon>Trypanosomatidae</taxon>
        <taxon>Leishmaniinae</taxon>
        <taxon>Porcisia</taxon>
    </lineage>
</organism>
<proteinExistence type="predicted"/>
<evidence type="ECO:0000313" key="2">
    <source>
        <dbReference type="EMBL" id="KAG5490583.1"/>
    </source>
</evidence>
<protein>
    <submittedName>
        <fullName evidence="2">Uncharacterized protein</fullName>
    </submittedName>
</protein>
<dbReference type="PANTHER" id="PTHR47026">
    <property type="entry name" value="PIGMENTOSA GTPASE REGULATOR-LIKE PROTEIN, PUTATIVE-RELATED"/>
    <property type="match status" value="1"/>
</dbReference>
<feature type="compositionally biased region" description="Low complexity" evidence="1">
    <location>
        <begin position="59"/>
        <end position="85"/>
    </location>
</feature>
<sequence>MSSTFTSSQETDHLSPVAVLQASHPDSASIEVPCEVGGKSQSMTPDGASQRQLQGPADVAAAKSKLPVSAASSSALPHSHGASSSVDQSRKGDGASDDTPISHLSCPAASLDRPRDDEFDALERRARVVLETIGTQGGVQGSNLGEHVEVLQSYRTGCQERAMYREAYLVHQLLRNLRLEEETRHLRGITEKQMEERRMLEEAHREEFRQFHHSWNARIDAFEEEQLEAEMALLERQNEELIRFQEEMREFQPRVLKYSRSLIESRLKQQTLAKQQDYVKAEAERVNAEAIEAADMERFQATRRDMYERREYASRHRHQQELFALRSKIESRRLYLERYRKQELDVLLQRYINSRRSMELQQNIVRNKTGTLLLKHACNMKTDNSGTAVLVECAESGTFGSSVQRRSVSRAPRVIGPIEQGGRGVSPGGQSVERA</sequence>
<dbReference type="PANTHER" id="PTHR47026:SF2">
    <property type="entry name" value="FLAGELLAR ASSOCIATED PROTEIN"/>
    <property type="match status" value="1"/>
</dbReference>
<dbReference type="Proteomes" id="UP000674318">
    <property type="component" value="Unassembled WGS sequence"/>
</dbReference>
<keyword evidence="3" id="KW-1185">Reference proteome</keyword>
<comment type="caution">
    <text evidence="2">The sequence shown here is derived from an EMBL/GenBank/DDBJ whole genome shotgun (WGS) entry which is preliminary data.</text>
</comment>